<keyword evidence="15" id="KW-1185">Reference proteome</keyword>
<keyword evidence="2" id="KW-0813">Transport</keyword>
<protein>
    <submittedName>
        <fullName evidence="14">(African queen) hypothetical protein</fullName>
    </submittedName>
</protein>
<evidence type="ECO:0000256" key="6">
    <source>
        <dbReference type="ARBA" id="ARBA00023065"/>
    </source>
</evidence>
<keyword evidence="6" id="KW-0406">Ion transport</keyword>
<keyword evidence="9" id="KW-0325">Glycoprotein</keyword>
<evidence type="ECO:0000256" key="10">
    <source>
        <dbReference type="ARBA" id="ARBA00023286"/>
    </source>
</evidence>
<accession>A0A8J2W813</accession>
<dbReference type="EMBL" id="CAKASE010000069">
    <property type="protein sequence ID" value="CAG9572914.1"/>
    <property type="molecule type" value="Genomic_DNA"/>
</dbReference>
<dbReference type="AlphaFoldDB" id="A0A8J2W813"/>
<feature type="transmembrane region" description="Helical" evidence="12">
    <location>
        <begin position="623"/>
        <end position="643"/>
    </location>
</feature>
<feature type="domain" description="Ionotropic glutamate receptor L-glutamate and glycine-binding" evidence="13">
    <location>
        <begin position="512"/>
        <end position="570"/>
    </location>
</feature>
<name>A0A8J2W813_9NEOP</name>
<evidence type="ECO:0000256" key="7">
    <source>
        <dbReference type="ARBA" id="ARBA00023136"/>
    </source>
</evidence>
<evidence type="ECO:0000256" key="8">
    <source>
        <dbReference type="ARBA" id="ARBA00023170"/>
    </source>
</evidence>
<gene>
    <name evidence="14" type="ORF">DCHRY22_LOCUS10241</name>
</gene>
<keyword evidence="4 12" id="KW-0812">Transmembrane</keyword>
<feature type="domain" description="Ionotropic glutamate receptor L-glutamate and glycine-binding" evidence="13">
    <location>
        <begin position="207"/>
        <end position="264"/>
    </location>
</feature>
<keyword evidence="11" id="KW-0407">Ion channel</keyword>
<keyword evidence="5 12" id="KW-1133">Transmembrane helix</keyword>
<evidence type="ECO:0000256" key="9">
    <source>
        <dbReference type="ARBA" id="ARBA00023180"/>
    </source>
</evidence>
<evidence type="ECO:0000256" key="4">
    <source>
        <dbReference type="ARBA" id="ARBA00022692"/>
    </source>
</evidence>
<dbReference type="OrthoDB" id="7739311at2759"/>
<feature type="transmembrane region" description="Helical" evidence="12">
    <location>
        <begin position="686"/>
        <end position="704"/>
    </location>
</feature>
<dbReference type="InterPro" id="IPR019594">
    <property type="entry name" value="Glu/Gly-bd"/>
</dbReference>
<dbReference type="GO" id="GO:0005886">
    <property type="term" value="C:plasma membrane"/>
    <property type="evidence" value="ECO:0007669"/>
    <property type="project" value="UniProtKB-SubCell"/>
</dbReference>
<keyword evidence="7 12" id="KW-0472">Membrane</keyword>
<proteinExistence type="predicted"/>
<evidence type="ECO:0000259" key="13">
    <source>
        <dbReference type="SMART" id="SM00918"/>
    </source>
</evidence>
<dbReference type="Proteomes" id="UP000789524">
    <property type="component" value="Unassembled WGS sequence"/>
</dbReference>
<evidence type="ECO:0000256" key="11">
    <source>
        <dbReference type="ARBA" id="ARBA00023303"/>
    </source>
</evidence>
<evidence type="ECO:0000313" key="15">
    <source>
        <dbReference type="Proteomes" id="UP000789524"/>
    </source>
</evidence>
<feature type="transmembrane region" description="Helical" evidence="12">
    <location>
        <begin position="870"/>
        <end position="891"/>
    </location>
</feature>
<keyword evidence="8" id="KW-0675">Receptor</keyword>
<dbReference type="SMART" id="SM00918">
    <property type="entry name" value="Lig_chan-Glu_bd"/>
    <property type="match status" value="2"/>
</dbReference>
<organism evidence="14 15">
    <name type="scientific">Danaus chrysippus</name>
    <name type="common">African queen</name>
    <dbReference type="NCBI Taxonomy" id="151541"/>
    <lineage>
        <taxon>Eukaryota</taxon>
        <taxon>Metazoa</taxon>
        <taxon>Ecdysozoa</taxon>
        <taxon>Arthropoda</taxon>
        <taxon>Hexapoda</taxon>
        <taxon>Insecta</taxon>
        <taxon>Pterygota</taxon>
        <taxon>Neoptera</taxon>
        <taxon>Endopterygota</taxon>
        <taxon>Lepidoptera</taxon>
        <taxon>Glossata</taxon>
        <taxon>Ditrysia</taxon>
        <taxon>Papilionoidea</taxon>
        <taxon>Nymphalidae</taxon>
        <taxon>Danainae</taxon>
        <taxon>Danaini</taxon>
        <taxon>Danaina</taxon>
        <taxon>Danaus</taxon>
        <taxon>Anosia</taxon>
    </lineage>
</organism>
<comment type="subcellular location">
    <subcellularLocation>
        <location evidence="1">Cell membrane</location>
        <topology evidence="1">Multi-pass membrane protein</topology>
    </subcellularLocation>
</comment>
<dbReference type="PANTHER" id="PTHR42643">
    <property type="entry name" value="IONOTROPIC RECEPTOR 20A-RELATED"/>
    <property type="match status" value="1"/>
</dbReference>
<evidence type="ECO:0000256" key="3">
    <source>
        <dbReference type="ARBA" id="ARBA00022475"/>
    </source>
</evidence>
<dbReference type="PANTHER" id="PTHR42643:SF30">
    <property type="entry name" value="IONOTROPIC RECEPTOR 40A-RELATED"/>
    <property type="match status" value="1"/>
</dbReference>
<evidence type="ECO:0000256" key="12">
    <source>
        <dbReference type="SAM" id="Phobius"/>
    </source>
</evidence>
<dbReference type="Gene3D" id="3.40.190.10">
    <property type="entry name" value="Periplasmic binding protein-like II"/>
    <property type="match status" value="2"/>
</dbReference>
<evidence type="ECO:0000256" key="2">
    <source>
        <dbReference type="ARBA" id="ARBA00022448"/>
    </source>
</evidence>
<keyword evidence="10" id="KW-1071">Ligand-gated ion channel</keyword>
<reference evidence="14" key="1">
    <citation type="submission" date="2021-09" db="EMBL/GenBank/DDBJ databases">
        <authorList>
            <person name="Martin H S."/>
        </authorList>
    </citation>
    <scope>NUCLEOTIDE SEQUENCE</scope>
</reference>
<evidence type="ECO:0000256" key="1">
    <source>
        <dbReference type="ARBA" id="ARBA00004651"/>
    </source>
</evidence>
<keyword evidence="3" id="KW-1003">Cell membrane</keyword>
<dbReference type="SUPFAM" id="SSF53850">
    <property type="entry name" value="Periplasmic binding protein-like II"/>
    <property type="match status" value="2"/>
</dbReference>
<evidence type="ECO:0000256" key="5">
    <source>
        <dbReference type="ARBA" id="ARBA00022989"/>
    </source>
</evidence>
<comment type="caution">
    <text evidence="14">The sequence shown here is derived from an EMBL/GenBank/DDBJ whole genome shotgun (WGS) entry which is preliminary data.</text>
</comment>
<dbReference type="GO" id="GO:0015276">
    <property type="term" value="F:ligand-gated monoatomic ion channel activity"/>
    <property type="evidence" value="ECO:0007669"/>
    <property type="project" value="InterPro"/>
</dbReference>
<dbReference type="InterPro" id="IPR052192">
    <property type="entry name" value="Insect_Ionotropic_Sensory_Rcpt"/>
</dbReference>
<sequence length="900" mass="104527">MNITPIFSHWETDVLCDECKNIDALAKGASNIVYHNFKWQFATLVLMNSTVFCGVGAFMKSYGRNIIFVNELSSPMFYETMTQFVLFGYDLDNIVTMLQWIESYNLDNTGNFIIICQSDERDLCDESEAVKILWEFRVVNVIFVNLSHRGTGYSYNYEENCKPGPPMKLKNWDTCFESGINCYDYFPMKLQNFHECPILVSTFIQQPYMVLNDNVPSGADGDLLRILIGALNATLVVKTPWKGDGWGNIDENGSWVGSLGDLYYNLADFSMTSASITETRTFYQVHLINSLKTDVYMSNFVTIKDAIREEYDYGGGLALRDYYVDQPEIFDNWKEVNSTDYLEIMNNLTKVNCVFALESFFNAYNKALVVTCGRFVLHQQTVFPQFVIFGHNSVEIINTIKWIDKSRYDNAGKFIIICLDLENKNCDENRVFFTLAKVKIIKVVYLRVTKDSEYLSFSYDFILPDNCYNSKPELINFDAKCPNDDCFKMLFQDQLKNFYGCPLIVSTFEQPPFMYLNNETMEPTGSDGDIITLVAEALNASLEIRIPLAGDTWGNYENNNWTGSLGDVYNDRVHVSVCSLPISEDKYGNFQISYIYNSMDIVWTAEVPPIKPSWTKLLSSLDVTLRIAIFVMFIAIALINSILRSHLWRKFFKVLRIKSFRSNLLINSWALFLGIPILRMPNKRAFKFIVFSWIWFSFIIKIAYQAALISSLKNKQFGDKFPDFESVLETKRPYGGLPTLRQYYIEDPYVYDNWIVLDFDESYETLEQICDVSTNFVLAFNKEIIMEHLFKYNGTKRLQILPHKIVNSPTVMYFKKYSVFEAPVSAVLSRMVESGLTQFWRNRYLTYVNFFFRRIEDHEEEPFTFDNFKACLALLVFGWVLSIIFFVLEVFCGRYEKRLK</sequence>
<evidence type="ECO:0000313" key="14">
    <source>
        <dbReference type="EMBL" id="CAG9572914.1"/>
    </source>
</evidence>